<dbReference type="RefSeq" id="WP_221277098.1">
    <property type="nucleotide sequence ID" value="NZ_JACHHG010000009.1"/>
</dbReference>
<evidence type="ECO:0000256" key="1">
    <source>
        <dbReference type="SAM" id="MobiDB-lite"/>
    </source>
</evidence>
<accession>A0A841I080</accession>
<organism evidence="4 5">
    <name type="scientific">Deinobacterium chartae</name>
    <dbReference type="NCBI Taxonomy" id="521158"/>
    <lineage>
        <taxon>Bacteria</taxon>
        <taxon>Thermotogati</taxon>
        <taxon>Deinococcota</taxon>
        <taxon>Deinococci</taxon>
        <taxon>Deinococcales</taxon>
        <taxon>Deinococcaceae</taxon>
        <taxon>Deinobacterium</taxon>
    </lineage>
</organism>
<dbReference type="InterPro" id="IPR055188">
    <property type="entry name" value="Choice_anch_I"/>
</dbReference>
<dbReference type="NCBIfam" id="NF038117">
    <property type="entry name" value="choice_anch_I"/>
    <property type="match status" value="1"/>
</dbReference>
<name>A0A841I080_9DEIO</name>
<evidence type="ECO:0000313" key="5">
    <source>
        <dbReference type="Proteomes" id="UP000569951"/>
    </source>
</evidence>
<gene>
    <name evidence="4" type="ORF">HNR42_002493</name>
</gene>
<sequence>MRNALLLTLTAALLAGCTSHAPQQTPPQTPPPPRAQTLDFSGFEGQKAALTTAGLRVFGKNATLAQDLEPEYIAVAPDGKTAWVSLQENNALAILDLEARRVRQIVPLGFKDHSLPGQGLDASDKDAQANIRNWPVLGMYMPDGIAAFSVGGQTYLVSANEGDAREYDGLEEETRVSRLRLDPTAFPNAAELQKETQLGRLNVTNTLGDTDGDGDFDRLYAFGARSLSVWDASGRLLADTGDLLERKMAELLPAHFNADHGSNTLDNRSDNKGPEPEGVTVGVVGGKTLAFLGLERASGIVVLDVSDPRAPKFVQYFNPRDFTQAPESGNAGDLGPEGLLFVPATDSPNGQPMLVVGNEVSGSTTLYRVQDSGQLSMLGRYQVSPFAFDEGAAEIPAYDAGSRRVFVVNGATGGLDVLDVSDPTRPTLVKSLSLAAYGGSANSVAARGGVIAVAVQNDADKQANGRVVFFDKDGRELGQEGVGALPDMLTFTPDGKTVLVANEGEPSSDYTRDPVGSVTLLDVAQIIGK</sequence>
<dbReference type="Gene3D" id="2.130.10.10">
    <property type="entry name" value="YVTN repeat-like/Quinoprotein amine dehydrogenase"/>
    <property type="match status" value="2"/>
</dbReference>
<dbReference type="PROSITE" id="PS51257">
    <property type="entry name" value="PROKAR_LIPOPROTEIN"/>
    <property type="match status" value="1"/>
</dbReference>
<dbReference type="InterPro" id="IPR015943">
    <property type="entry name" value="WD40/YVTN_repeat-like_dom_sf"/>
</dbReference>
<comment type="caution">
    <text evidence="4">The sequence shown here is derived from an EMBL/GenBank/DDBJ whole genome shotgun (WGS) entry which is preliminary data.</text>
</comment>
<dbReference type="InterPro" id="IPR052956">
    <property type="entry name" value="Mesenchyme-surface_protein"/>
</dbReference>
<feature type="signal peptide" evidence="2">
    <location>
        <begin position="1"/>
        <end position="21"/>
    </location>
</feature>
<evidence type="ECO:0000256" key="2">
    <source>
        <dbReference type="SAM" id="SignalP"/>
    </source>
</evidence>
<dbReference type="Pfam" id="PF22494">
    <property type="entry name" value="choice_anch_I"/>
    <property type="match status" value="2"/>
</dbReference>
<proteinExistence type="predicted"/>
<dbReference type="InterPro" id="IPR011045">
    <property type="entry name" value="N2O_reductase_N"/>
</dbReference>
<feature type="domain" description="Choice-of-anchor I" evidence="3">
    <location>
        <begin position="37"/>
        <end position="368"/>
    </location>
</feature>
<dbReference type="PANTHER" id="PTHR46928">
    <property type="entry name" value="MESENCHYME-SPECIFIC CELL SURFACE GLYCOPROTEIN"/>
    <property type="match status" value="1"/>
</dbReference>
<evidence type="ECO:0000259" key="3">
    <source>
        <dbReference type="Pfam" id="PF22494"/>
    </source>
</evidence>
<keyword evidence="5" id="KW-1185">Reference proteome</keyword>
<reference evidence="4 5" key="1">
    <citation type="submission" date="2020-08" db="EMBL/GenBank/DDBJ databases">
        <title>Genomic Encyclopedia of Type Strains, Phase IV (KMG-IV): sequencing the most valuable type-strain genomes for metagenomic binning, comparative biology and taxonomic classification.</title>
        <authorList>
            <person name="Goeker M."/>
        </authorList>
    </citation>
    <scope>NUCLEOTIDE SEQUENCE [LARGE SCALE GENOMIC DNA]</scope>
    <source>
        <strain evidence="4 5">DSM 21458</strain>
    </source>
</reference>
<feature type="chain" id="PRO_5032334570" description="Choice-of-anchor I domain-containing protein" evidence="2">
    <location>
        <begin position="22"/>
        <end position="529"/>
    </location>
</feature>
<dbReference type="EMBL" id="JACHHG010000009">
    <property type="protein sequence ID" value="MBB6099057.1"/>
    <property type="molecule type" value="Genomic_DNA"/>
</dbReference>
<feature type="domain" description="Choice-of-anchor I" evidence="3">
    <location>
        <begin position="390"/>
        <end position="524"/>
    </location>
</feature>
<dbReference type="AlphaFoldDB" id="A0A841I080"/>
<feature type="region of interest" description="Disordered" evidence="1">
    <location>
        <begin position="257"/>
        <end position="276"/>
    </location>
</feature>
<dbReference type="Proteomes" id="UP000569951">
    <property type="component" value="Unassembled WGS sequence"/>
</dbReference>
<dbReference type="SUPFAM" id="SSF50974">
    <property type="entry name" value="Nitrous oxide reductase, N-terminal domain"/>
    <property type="match status" value="1"/>
</dbReference>
<keyword evidence="2" id="KW-0732">Signal</keyword>
<dbReference type="PANTHER" id="PTHR46928:SF1">
    <property type="entry name" value="MESENCHYME-SPECIFIC CELL SURFACE GLYCOPROTEIN"/>
    <property type="match status" value="1"/>
</dbReference>
<protein>
    <recommendedName>
        <fullName evidence="3">Choice-of-anchor I domain-containing protein</fullName>
    </recommendedName>
</protein>
<evidence type="ECO:0000313" key="4">
    <source>
        <dbReference type="EMBL" id="MBB6099057.1"/>
    </source>
</evidence>